<dbReference type="RefSeq" id="WP_232516055.1">
    <property type="nucleotide sequence ID" value="NZ_AP018930.1"/>
</dbReference>
<dbReference type="Proteomes" id="UP000325030">
    <property type="component" value="Chromosome"/>
</dbReference>
<dbReference type="GeneID" id="69103455"/>
<organism evidence="1 2">
    <name type="scientific">Sulfuracidifex tepidarius</name>
    <dbReference type="NCBI Taxonomy" id="1294262"/>
    <lineage>
        <taxon>Archaea</taxon>
        <taxon>Thermoproteota</taxon>
        <taxon>Thermoprotei</taxon>
        <taxon>Sulfolobales</taxon>
        <taxon>Sulfolobaceae</taxon>
        <taxon>Sulfuracidifex</taxon>
    </lineage>
</organism>
<dbReference type="AlphaFoldDB" id="A0A510E225"/>
<dbReference type="EMBL" id="AP018930">
    <property type="protein sequence ID" value="BBG26138.1"/>
    <property type="molecule type" value="Genomic_DNA"/>
</dbReference>
<sequence>MMDYSSQEPGERRGVHAHTLSEPHFRDFLSVVEDVDVMLEVKDKEVSALKAVKIAKEMGSSTRMPLQGSLH</sequence>
<dbReference type="Gene3D" id="3.20.20.150">
    <property type="entry name" value="Divalent-metal-dependent TIM barrel enzymes"/>
    <property type="match status" value="1"/>
</dbReference>
<reference evidence="2" key="1">
    <citation type="submission" date="2018-09" db="EMBL/GenBank/DDBJ databases">
        <title>Complete Genome Sequencing of Sulfolobus sp. JCM 16834.</title>
        <authorList>
            <person name="Kato S."/>
            <person name="Itoh T."/>
            <person name="Ohkuma M."/>
        </authorList>
    </citation>
    <scope>NUCLEOTIDE SEQUENCE [LARGE SCALE GENOMIC DNA]</scope>
    <source>
        <strain evidence="2">IC-007</strain>
    </source>
</reference>
<proteinExistence type="predicted"/>
<accession>A0A510E225</accession>
<evidence type="ECO:0000313" key="2">
    <source>
        <dbReference type="Proteomes" id="UP000325030"/>
    </source>
</evidence>
<gene>
    <name evidence="1" type="ORF">IC007_0643</name>
</gene>
<protein>
    <submittedName>
        <fullName evidence="1">Uncharacterized protein</fullName>
    </submittedName>
</protein>
<name>A0A510E225_9CREN</name>
<evidence type="ECO:0000313" key="1">
    <source>
        <dbReference type="EMBL" id="BBG26138.1"/>
    </source>
</evidence>